<protein>
    <recommendedName>
        <fullName evidence="3">Addiction module toxin, HicA family</fullName>
    </recommendedName>
</protein>
<gene>
    <name evidence="1" type="ORF">B5766_00655</name>
</gene>
<reference evidence="2" key="1">
    <citation type="submission" date="2017-03" db="EMBL/GenBank/DDBJ databases">
        <authorList>
            <person name="Lund M.B."/>
        </authorList>
    </citation>
    <scope>NUCLEOTIDE SEQUENCE [LARGE SCALE GENOMIC DNA]</scope>
</reference>
<evidence type="ECO:0008006" key="3">
    <source>
        <dbReference type="Google" id="ProtNLM"/>
    </source>
</evidence>
<evidence type="ECO:0000313" key="1">
    <source>
        <dbReference type="EMBL" id="PDQ36488.1"/>
    </source>
</evidence>
<comment type="caution">
    <text evidence="1">The sequence shown here is derived from an EMBL/GenBank/DDBJ whole genome shotgun (WGS) entry which is preliminary data.</text>
</comment>
<organism evidence="1 2">
    <name type="scientific">Candidatus Lumbricidiphila eiseniae</name>
    <dbReference type="NCBI Taxonomy" id="1969409"/>
    <lineage>
        <taxon>Bacteria</taxon>
        <taxon>Bacillati</taxon>
        <taxon>Actinomycetota</taxon>
        <taxon>Actinomycetes</taxon>
        <taxon>Micrococcales</taxon>
        <taxon>Microbacteriaceae</taxon>
        <taxon>Candidatus Lumbricidiphila</taxon>
    </lineage>
</organism>
<accession>A0A2A6FV06</accession>
<proteinExistence type="predicted"/>
<sequence>MKRRDLDKKITEIAKNHNAVVEITHGGSHDHCKINGLPITTLPRHREINEMTARGILNKLRKHLEE</sequence>
<evidence type="ECO:0000313" key="2">
    <source>
        <dbReference type="Proteomes" id="UP000219994"/>
    </source>
</evidence>
<dbReference type="Proteomes" id="UP000219994">
    <property type="component" value="Unassembled WGS sequence"/>
</dbReference>
<dbReference type="EMBL" id="NAEP01000013">
    <property type="protein sequence ID" value="PDQ36488.1"/>
    <property type="molecule type" value="Genomic_DNA"/>
</dbReference>
<name>A0A2A6FV06_9MICO</name>
<dbReference type="AlphaFoldDB" id="A0A2A6FV06"/>